<gene>
    <name evidence="2" type="ORF">IDJ76_07145</name>
</gene>
<feature type="region of interest" description="Disordered" evidence="1">
    <location>
        <begin position="1"/>
        <end position="37"/>
    </location>
</feature>
<dbReference type="RefSeq" id="WP_191162187.1">
    <property type="nucleotide sequence ID" value="NZ_JACWMX010000002.1"/>
</dbReference>
<reference evidence="2" key="1">
    <citation type="submission" date="2020-09" db="EMBL/GenBank/DDBJ databases">
        <title>Novel species of Mucilaginibacter isolated from a glacier on the Tibetan Plateau.</title>
        <authorList>
            <person name="Liu Q."/>
            <person name="Xin Y.-H."/>
        </authorList>
    </citation>
    <scope>NUCLEOTIDE SEQUENCE</scope>
    <source>
        <strain evidence="2">ZB1P21</strain>
    </source>
</reference>
<protein>
    <submittedName>
        <fullName evidence="2">Uncharacterized protein</fullName>
    </submittedName>
</protein>
<feature type="region of interest" description="Disordered" evidence="1">
    <location>
        <begin position="57"/>
        <end position="95"/>
    </location>
</feature>
<dbReference type="AlphaFoldDB" id="A0A926NN93"/>
<comment type="caution">
    <text evidence="2">The sequence shown here is derived from an EMBL/GenBank/DDBJ whole genome shotgun (WGS) entry which is preliminary data.</text>
</comment>
<evidence type="ECO:0000256" key="1">
    <source>
        <dbReference type="SAM" id="MobiDB-lite"/>
    </source>
</evidence>
<name>A0A926NN93_9SPHI</name>
<evidence type="ECO:0000313" key="3">
    <source>
        <dbReference type="Proteomes" id="UP000619078"/>
    </source>
</evidence>
<feature type="compositionally biased region" description="Polar residues" evidence="1">
    <location>
        <begin position="57"/>
        <end position="67"/>
    </location>
</feature>
<dbReference type="EMBL" id="JACWMX010000002">
    <property type="protein sequence ID" value="MBD1392866.1"/>
    <property type="molecule type" value="Genomic_DNA"/>
</dbReference>
<sequence>MSIPDNKFPTPEPTGDPKIDNAGQDVITNSEESDKVVNTDGAAGSVADMDCIQETLSGSELSSSATADSAEPAEQEAANGDTATDADVAGGNPVI</sequence>
<dbReference type="Proteomes" id="UP000619078">
    <property type="component" value="Unassembled WGS sequence"/>
</dbReference>
<keyword evidence="3" id="KW-1185">Reference proteome</keyword>
<organism evidence="2 3">
    <name type="scientific">Mucilaginibacter glaciei</name>
    <dbReference type="NCBI Taxonomy" id="2772109"/>
    <lineage>
        <taxon>Bacteria</taxon>
        <taxon>Pseudomonadati</taxon>
        <taxon>Bacteroidota</taxon>
        <taxon>Sphingobacteriia</taxon>
        <taxon>Sphingobacteriales</taxon>
        <taxon>Sphingobacteriaceae</taxon>
        <taxon>Mucilaginibacter</taxon>
    </lineage>
</organism>
<proteinExistence type="predicted"/>
<accession>A0A926NN93</accession>
<evidence type="ECO:0000313" key="2">
    <source>
        <dbReference type="EMBL" id="MBD1392866.1"/>
    </source>
</evidence>